<organism evidence="2 3">
    <name type="scientific">Ooceraea biroi</name>
    <name type="common">Clonal raider ant</name>
    <name type="synonym">Cerapachys biroi</name>
    <dbReference type="NCBI Taxonomy" id="2015173"/>
    <lineage>
        <taxon>Eukaryota</taxon>
        <taxon>Metazoa</taxon>
        <taxon>Ecdysozoa</taxon>
        <taxon>Arthropoda</taxon>
        <taxon>Hexapoda</taxon>
        <taxon>Insecta</taxon>
        <taxon>Pterygota</taxon>
        <taxon>Neoptera</taxon>
        <taxon>Endopterygota</taxon>
        <taxon>Hymenoptera</taxon>
        <taxon>Apocrita</taxon>
        <taxon>Aculeata</taxon>
        <taxon>Formicoidea</taxon>
        <taxon>Formicidae</taxon>
        <taxon>Dorylinae</taxon>
        <taxon>Ooceraea</taxon>
    </lineage>
</organism>
<accession>A0A026W3B2</accession>
<name>A0A026W3B2_OOCBI</name>
<evidence type="ECO:0000313" key="2">
    <source>
        <dbReference type="EMBL" id="EZA50562.1"/>
    </source>
</evidence>
<keyword evidence="3" id="KW-1185">Reference proteome</keyword>
<evidence type="ECO:0000256" key="1">
    <source>
        <dbReference type="SAM" id="MobiDB-lite"/>
    </source>
</evidence>
<dbReference type="EMBL" id="KK107453">
    <property type="protein sequence ID" value="EZA50562.1"/>
    <property type="molecule type" value="Genomic_DNA"/>
</dbReference>
<proteinExistence type="predicted"/>
<dbReference type="AlphaFoldDB" id="A0A026W3B2"/>
<dbReference type="Proteomes" id="UP000053097">
    <property type="component" value="Unassembled WGS sequence"/>
</dbReference>
<evidence type="ECO:0000313" key="3">
    <source>
        <dbReference type="Proteomes" id="UP000053097"/>
    </source>
</evidence>
<protein>
    <submittedName>
        <fullName evidence="2">Uncharacterized protein</fullName>
    </submittedName>
</protein>
<reference evidence="2 3" key="1">
    <citation type="journal article" date="2014" name="Curr. Biol.">
        <title>The genome of the clonal raider ant Cerapachys biroi.</title>
        <authorList>
            <person name="Oxley P.R."/>
            <person name="Ji L."/>
            <person name="Fetter-Pruneda I."/>
            <person name="McKenzie S.K."/>
            <person name="Li C."/>
            <person name="Hu H."/>
            <person name="Zhang G."/>
            <person name="Kronauer D.J."/>
        </authorList>
    </citation>
    <scope>NUCLEOTIDE SEQUENCE [LARGE SCALE GENOMIC DNA]</scope>
</reference>
<sequence>MQIVCIGVMCTMPADLRHSVRYSVDALHVRGRGSLVRCETEGKKGASRQVPRRESATRSGASAWRSPILTREIYDESEGKDAR</sequence>
<feature type="region of interest" description="Disordered" evidence="1">
    <location>
        <begin position="40"/>
        <end position="64"/>
    </location>
</feature>
<gene>
    <name evidence="2" type="ORF">X777_10913</name>
</gene>